<feature type="region of interest" description="Disordered" evidence="1">
    <location>
        <begin position="227"/>
        <end position="246"/>
    </location>
</feature>
<dbReference type="Proteomes" id="UP000007431">
    <property type="component" value="Unassembled WGS sequence"/>
</dbReference>
<dbReference type="KEGG" id="scm:SCHCO_01170455"/>
<feature type="domain" description="BTB" evidence="2">
    <location>
        <begin position="274"/>
        <end position="344"/>
    </location>
</feature>
<evidence type="ECO:0000313" key="3">
    <source>
        <dbReference type="EMBL" id="EFI98833.1"/>
    </source>
</evidence>
<dbReference type="VEuPathDB" id="FungiDB:SCHCODRAFT_01170455"/>
<dbReference type="InterPro" id="IPR000210">
    <property type="entry name" value="BTB/POZ_dom"/>
</dbReference>
<gene>
    <name evidence="3" type="ORF">SCHCODRAFT_233276</name>
</gene>
<feature type="compositionally biased region" description="Polar residues" evidence="1">
    <location>
        <begin position="1"/>
        <end position="10"/>
    </location>
</feature>
<feature type="region of interest" description="Disordered" evidence="1">
    <location>
        <begin position="1"/>
        <end position="49"/>
    </location>
</feature>
<keyword evidence="4" id="KW-1185">Reference proteome</keyword>
<dbReference type="InParanoid" id="D8PZA7"/>
<dbReference type="EMBL" id="GL377304">
    <property type="protein sequence ID" value="EFI98833.1"/>
    <property type="molecule type" value="Genomic_DNA"/>
</dbReference>
<evidence type="ECO:0000259" key="2">
    <source>
        <dbReference type="PROSITE" id="PS50097"/>
    </source>
</evidence>
<evidence type="ECO:0000313" key="4">
    <source>
        <dbReference type="Proteomes" id="UP000007431"/>
    </source>
</evidence>
<protein>
    <recommendedName>
        <fullName evidence="2">BTB domain-containing protein</fullName>
    </recommendedName>
</protein>
<feature type="compositionally biased region" description="Low complexity" evidence="1">
    <location>
        <begin position="22"/>
        <end position="47"/>
    </location>
</feature>
<evidence type="ECO:0000256" key="1">
    <source>
        <dbReference type="SAM" id="MobiDB-lite"/>
    </source>
</evidence>
<sequence length="579" mass="63907">MQTRARTVNRSLRDQPTAVNRPAATQKAAVAKPAAAQKTVAAKPVTTEAAKPGIVVHKVAKPASSAAQKAPRPSAVPKPPAAAKPSAAPAAAAAPASTAGAGTYVRAPVPKAIKQVVPRTTKKPAPPKRFVAPYNPYENMSKDGFHCVRCHRDINVGGEKHYFCLIPHVFDRNAWEAVAEKYEGLGGDRALKFGKIREIPVTAPACCSDAQLNARGQVELGAHDEYDAPHEDSYSIPDEDSYHEDSYHDASDQEHIDTLLPPIIIRSSLWIPDGNIVLEAEHTQFKFYRGLLARHSTFFRNLFDSMFPPGSDPHIEDDIELVEGCPVVCLADSADDVGYMLHFIVDTRAFDYIPSIANLRSALHMGHKYLIPSLWNDAIRRLRHEFPSALEDYQDTRKYDERHGFTIDEGETLSDLVNVAQEMGIQSILPALLCHLVSTSSLDSLSSDYSPLSLDTRIVLLTGRAKLKSAALRAQYTCRTGRSTHCIRAKCIEGHSRLQAALLCRVALSDGVITGFEEWTDRDARLYGRELCEECVLQVQILTEETQRRLWERLPSFFGLPDWEDLEDPTVVAEMADSA</sequence>
<dbReference type="InterPro" id="IPR011333">
    <property type="entry name" value="SKP1/BTB/POZ_sf"/>
</dbReference>
<dbReference type="HOGENOM" id="CLU_471048_0_0_1"/>
<dbReference type="OrthoDB" id="3217871at2759"/>
<dbReference type="GeneID" id="9585353"/>
<dbReference type="PROSITE" id="PS50097">
    <property type="entry name" value="BTB"/>
    <property type="match status" value="1"/>
</dbReference>
<dbReference type="Gene3D" id="3.30.710.10">
    <property type="entry name" value="Potassium Channel Kv1.1, Chain A"/>
    <property type="match status" value="1"/>
</dbReference>
<proteinExistence type="predicted"/>
<feature type="compositionally biased region" description="Low complexity" evidence="1">
    <location>
        <begin position="61"/>
        <end position="73"/>
    </location>
</feature>
<dbReference type="eggNOG" id="ENOG502R07X">
    <property type="taxonomic scope" value="Eukaryota"/>
</dbReference>
<dbReference type="RefSeq" id="XP_003033736.1">
    <property type="nucleotide sequence ID" value="XM_003033690.1"/>
</dbReference>
<dbReference type="AlphaFoldDB" id="D8PZA7"/>
<accession>D8PZA7</accession>
<name>D8PZA7_SCHCM</name>
<reference evidence="3 4" key="1">
    <citation type="journal article" date="2010" name="Nat. Biotechnol.">
        <title>Genome sequence of the model mushroom Schizophyllum commune.</title>
        <authorList>
            <person name="Ohm R.A."/>
            <person name="de Jong J.F."/>
            <person name="Lugones L.G."/>
            <person name="Aerts A."/>
            <person name="Kothe E."/>
            <person name="Stajich J.E."/>
            <person name="de Vries R.P."/>
            <person name="Record E."/>
            <person name="Levasseur A."/>
            <person name="Baker S.E."/>
            <person name="Bartholomew K.A."/>
            <person name="Coutinho P.M."/>
            <person name="Erdmann S."/>
            <person name="Fowler T.J."/>
            <person name="Gathman A.C."/>
            <person name="Lombard V."/>
            <person name="Henrissat B."/>
            <person name="Knabe N."/>
            <person name="Kuees U."/>
            <person name="Lilly W.W."/>
            <person name="Lindquist E."/>
            <person name="Lucas S."/>
            <person name="Magnuson J.K."/>
            <person name="Piumi F."/>
            <person name="Raudaskoski M."/>
            <person name="Salamov A."/>
            <person name="Schmutz J."/>
            <person name="Schwarze F.W.M.R."/>
            <person name="vanKuyk P.A."/>
            <person name="Horton J.S."/>
            <person name="Grigoriev I.V."/>
            <person name="Woesten H.A.B."/>
        </authorList>
    </citation>
    <scope>NUCLEOTIDE SEQUENCE [LARGE SCALE GENOMIC DNA]</scope>
    <source>
        <strain evidence="4">H4-8 / FGSC 9210</strain>
    </source>
</reference>
<organism evidence="4">
    <name type="scientific">Schizophyllum commune (strain H4-8 / FGSC 9210)</name>
    <name type="common">Split gill fungus</name>
    <dbReference type="NCBI Taxonomy" id="578458"/>
    <lineage>
        <taxon>Eukaryota</taxon>
        <taxon>Fungi</taxon>
        <taxon>Dikarya</taxon>
        <taxon>Basidiomycota</taxon>
        <taxon>Agaricomycotina</taxon>
        <taxon>Agaricomycetes</taxon>
        <taxon>Agaricomycetidae</taxon>
        <taxon>Agaricales</taxon>
        <taxon>Schizophyllaceae</taxon>
        <taxon>Schizophyllum</taxon>
    </lineage>
</organism>
<feature type="region of interest" description="Disordered" evidence="1">
    <location>
        <begin position="61"/>
        <end position="87"/>
    </location>
</feature>